<evidence type="ECO:0000313" key="1">
    <source>
        <dbReference type="EMBL" id="PSC74811.1"/>
    </source>
</evidence>
<dbReference type="OrthoDB" id="165058at2759"/>
<comment type="caution">
    <text evidence="1">The sequence shown here is derived from an EMBL/GenBank/DDBJ whole genome shotgun (WGS) entry which is preliminary data.</text>
</comment>
<accession>A0A2P6VL39</accession>
<dbReference type="EMBL" id="LHPF02000003">
    <property type="protein sequence ID" value="PSC74811.1"/>
    <property type="molecule type" value="Genomic_DNA"/>
</dbReference>
<proteinExistence type="predicted"/>
<reference evidence="1 2" key="1">
    <citation type="journal article" date="2018" name="Plant J.">
        <title>Genome sequences of Chlorella sorokiniana UTEX 1602 and Micractinium conductrix SAG 241.80: implications to maltose excretion by a green alga.</title>
        <authorList>
            <person name="Arriola M.B."/>
            <person name="Velmurugan N."/>
            <person name="Zhang Y."/>
            <person name="Plunkett M.H."/>
            <person name="Hondzo H."/>
            <person name="Barney B.M."/>
        </authorList>
    </citation>
    <scope>NUCLEOTIDE SEQUENCE [LARGE SCALE GENOMIC DNA]</scope>
    <source>
        <strain evidence="1 2">SAG 241.80</strain>
    </source>
</reference>
<dbReference type="STRING" id="554055.A0A2P6VL39"/>
<keyword evidence="2" id="KW-1185">Reference proteome</keyword>
<name>A0A2P6VL39_9CHLO</name>
<gene>
    <name evidence="1" type="ORF">C2E20_1783</name>
</gene>
<protein>
    <submittedName>
        <fullName evidence="1">Conserved membrane</fullName>
    </submittedName>
</protein>
<organism evidence="1 2">
    <name type="scientific">Micractinium conductrix</name>
    <dbReference type="NCBI Taxonomy" id="554055"/>
    <lineage>
        <taxon>Eukaryota</taxon>
        <taxon>Viridiplantae</taxon>
        <taxon>Chlorophyta</taxon>
        <taxon>core chlorophytes</taxon>
        <taxon>Trebouxiophyceae</taxon>
        <taxon>Chlorellales</taxon>
        <taxon>Chlorellaceae</taxon>
        <taxon>Chlorella clade</taxon>
        <taxon>Micractinium</taxon>
    </lineage>
</organism>
<dbReference type="AlphaFoldDB" id="A0A2P6VL39"/>
<dbReference type="Proteomes" id="UP000239649">
    <property type="component" value="Unassembled WGS sequence"/>
</dbReference>
<evidence type="ECO:0000313" key="2">
    <source>
        <dbReference type="Proteomes" id="UP000239649"/>
    </source>
</evidence>
<sequence length="256" mass="26212">MPPALSFALKRPNGPWPFPRRGLAVTAATSREQQPEQERQGAEIEGASLRHGPALFAGWAALAGTAASMALARQVPPDLVLLVDSTLWLGVVCSMSLTEAWVKFRAPLLDRWVGVDVGRRVFRAQYAIEAVLAATAFGTLCAGGGGLAGGAAALLNSKLLAGAGATLLLDAALVFPALDVRGRRLIAESTAAPGAASGLSPQQAAYAAALRRGVAGKPNPPAQLHLASVLLSFARAGLLGGVIWQQMLSLSGGAAL</sequence>